<evidence type="ECO:0000313" key="2">
    <source>
        <dbReference type="Proteomes" id="UP001152759"/>
    </source>
</evidence>
<dbReference type="EMBL" id="CAKKNF020000087">
    <property type="protein sequence ID" value="CAH0749371.1"/>
    <property type="molecule type" value="Genomic_DNA"/>
</dbReference>
<evidence type="ECO:0000313" key="1">
    <source>
        <dbReference type="EMBL" id="CAH0749371.1"/>
    </source>
</evidence>
<name>A0AAI8Y5Y8_BEMTA</name>
<protein>
    <submittedName>
        <fullName evidence="1">Uncharacterized protein</fullName>
    </submittedName>
</protein>
<accession>A0AAI8Y5Y8</accession>
<proteinExistence type="predicted"/>
<reference evidence="1" key="1">
    <citation type="submission" date="2021-12" db="EMBL/GenBank/DDBJ databases">
        <authorList>
            <person name="King R."/>
        </authorList>
    </citation>
    <scope>NUCLEOTIDE SEQUENCE</scope>
</reference>
<dbReference type="Proteomes" id="UP001152759">
    <property type="component" value="Unassembled WGS sequence"/>
</dbReference>
<dbReference type="Gene3D" id="1.10.10.1700">
    <property type="entry name" value="Histone-lysine N-methyltransferase"/>
    <property type="match status" value="1"/>
</dbReference>
<keyword evidence="2" id="KW-1185">Reference proteome</keyword>
<organism evidence="1 2">
    <name type="scientific">Bemisia tabaci</name>
    <name type="common">Sweetpotato whitefly</name>
    <name type="synonym">Aleurodes tabaci</name>
    <dbReference type="NCBI Taxonomy" id="7038"/>
    <lineage>
        <taxon>Eukaryota</taxon>
        <taxon>Metazoa</taxon>
        <taxon>Ecdysozoa</taxon>
        <taxon>Arthropoda</taxon>
        <taxon>Hexapoda</taxon>
        <taxon>Insecta</taxon>
        <taxon>Pterygota</taxon>
        <taxon>Neoptera</taxon>
        <taxon>Paraneoptera</taxon>
        <taxon>Hemiptera</taxon>
        <taxon>Sternorrhyncha</taxon>
        <taxon>Aleyrodoidea</taxon>
        <taxon>Aleyrodidae</taxon>
        <taxon>Aleyrodinae</taxon>
        <taxon>Bemisia</taxon>
    </lineage>
</organism>
<comment type="caution">
    <text evidence="1">The sequence shown here is derived from an EMBL/GenBank/DDBJ whole genome shotgun (WGS) entry which is preliminary data.</text>
</comment>
<gene>
    <name evidence="1" type="ORF">BEMITA_LOCUS216</name>
</gene>
<sequence>MNQKAEHLARINDLATALVIDPFIRIRTHKVYDRLPIWHVINKSSLQITIQDNLTVNAHIYHQGAGKKKGCVDWPAAVNIRITVMIL</sequence>
<dbReference type="AlphaFoldDB" id="A0AAI8Y5Y8"/>
<dbReference type="InterPro" id="IPR041938">
    <property type="entry name" value="Hist-Lys_N-MTase_N"/>
</dbReference>